<reference evidence="2 3" key="1">
    <citation type="submission" date="2015-01" db="EMBL/GenBank/DDBJ databases">
        <title>Deinococcus puniceus/DY1/ whole genome sequencing.</title>
        <authorList>
            <person name="Kim M.K."/>
            <person name="Srinivasan S."/>
            <person name="Lee J.-J."/>
        </authorList>
    </citation>
    <scope>NUCLEOTIDE SEQUENCE [LARGE SCALE GENOMIC DNA]</scope>
    <source>
        <strain evidence="2 3">DY1</strain>
    </source>
</reference>
<dbReference type="Proteomes" id="UP000077363">
    <property type="component" value="Chromosome"/>
</dbReference>
<protein>
    <recommendedName>
        <fullName evidence="4">Lipoprotein</fullName>
    </recommendedName>
</protein>
<name>A0A172TBQ1_9DEIO</name>
<gene>
    <name evidence="2" type="ORF">SU48_12140</name>
</gene>
<accession>A0A172TBQ1</accession>
<dbReference type="KEGG" id="dpu:SU48_12140"/>
<dbReference type="EMBL" id="CP011387">
    <property type="protein sequence ID" value="ANE44386.1"/>
    <property type="molecule type" value="Genomic_DNA"/>
</dbReference>
<dbReference type="PROSITE" id="PS51257">
    <property type="entry name" value="PROKAR_LIPOPROTEIN"/>
    <property type="match status" value="1"/>
</dbReference>
<keyword evidence="1" id="KW-0732">Signal</keyword>
<keyword evidence="3" id="KW-1185">Reference proteome</keyword>
<sequence>MKSSLLLAAGVLLLSGCAAVKNDYGFQGTFRESWDGQRWMIEGVGTRFAREGDIERALAFRGAELTLGNGQKYFYMTAPFSFQHIETTTVAGSTTISAMPFGALISTTPYRTQSYNAGAYSRVVVEPIPDNELDRWRSPQDSAGVYNALTVYNTLGPLVRGPTFVRR</sequence>
<feature type="chain" id="PRO_5008000603" description="Lipoprotein" evidence="1">
    <location>
        <begin position="21"/>
        <end position="167"/>
    </location>
</feature>
<feature type="signal peptide" evidence="1">
    <location>
        <begin position="1"/>
        <end position="20"/>
    </location>
</feature>
<evidence type="ECO:0000313" key="2">
    <source>
        <dbReference type="EMBL" id="ANE44386.1"/>
    </source>
</evidence>
<dbReference type="AlphaFoldDB" id="A0A172TBQ1"/>
<proteinExistence type="predicted"/>
<dbReference type="STRING" id="1182568.SU48_12140"/>
<evidence type="ECO:0000313" key="3">
    <source>
        <dbReference type="Proteomes" id="UP000077363"/>
    </source>
</evidence>
<organism evidence="2 3">
    <name type="scientific">Deinococcus puniceus</name>
    <dbReference type="NCBI Taxonomy" id="1182568"/>
    <lineage>
        <taxon>Bacteria</taxon>
        <taxon>Thermotogati</taxon>
        <taxon>Deinococcota</taxon>
        <taxon>Deinococci</taxon>
        <taxon>Deinococcales</taxon>
        <taxon>Deinococcaceae</taxon>
        <taxon>Deinococcus</taxon>
    </lineage>
</organism>
<evidence type="ECO:0008006" key="4">
    <source>
        <dbReference type="Google" id="ProtNLM"/>
    </source>
</evidence>
<dbReference type="PATRIC" id="fig|1182568.3.peg.2510"/>
<evidence type="ECO:0000256" key="1">
    <source>
        <dbReference type="SAM" id="SignalP"/>
    </source>
</evidence>